<name>A0A7R8WS04_9CRUS</name>
<evidence type="ECO:0000256" key="1">
    <source>
        <dbReference type="SAM" id="MobiDB-lite"/>
    </source>
</evidence>
<dbReference type="AlphaFoldDB" id="A0A7R8WS04"/>
<protein>
    <submittedName>
        <fullName evidence="2">Uncharacterized protein</fullName>
    </submittedName>
</protein>
<dbReference type="EMBL" id="OB667511">
    <property type="protein sequence ID" value="CAD7234015.1"/>
    <property type="molecule type" value="Genomic_DNA"/>
</dbReference>
<organism evidence="2">
    <name type="scientific">Cyprideis torosa</name>
    <dbReference type="NCBI Taxonomy" id="163714"/>
    <lineage>
        <taxon>Eukaryota</taxon>
        <taxon>Metazoa</taxon>
        <taxon>Ecdysozoa</taxon>
        <taxon>Arthropoda</taxon>
        <taxon>Crustacea</taxon>
        <taxon>Oligostraca</taxon>
        <taxon>Ostracoda</taxon>
        <taxon>Podocopa</taxon>
        <taxon>Podocopida</taxon>
        <taxon>Cytherocopina</taxon>
        <taxon>Cytheroidea</taxon>
        <taxon>Cytherideidae</taxon>
        <taxon>Cyprideis</taxon>
    </lineage>
</organism>
<proteinExistence type="predicted"/>
<reference evidence="2" key="1">
    <citation type="submission" date="2020-11" db="EMBL/GenBank/DDBJ databases">
        <authorList>
            <person name="Tran Van P."/>
        </authorList>
    </citation>
    <scope>NUCLEOTIDE SEQUENCE</scope>
</reference>
<evidence type="ECO:0000313" key="2">
    <source>
        <dbReference type="EMBL" id="CAD7234015.1"/>
    </source>
</evidence>
<feature type="region of interest" description="Disordered" evidence="1">
    <location>
        <begin position="1"/>
        <end position="25"/>
    </location>
</feature>
<accession>A0A7R8WS04</accession>
<feature type="region of interest" description="Disordered" evidence="1">
    <location>
        <begin position="42"/>
        <end position="64"/>
    </location>
</feature>
<feature type="compositionally biased region" description="Polar residues" evidence="1">
    <location>
        <begin position="54"/>
        <end position="64"/>
    </location>
</feature>
<sequence>MFTPDRTSEGAAMFTPDRMSEGAAMFTPDRTSEGAAIVLSLSHQRAASREPRSTWLNPQELSRN</sequence>
<gene>
    <name evidence="2" type="ORF">CTOB1V02_LOCUS11833</name>
</gene>